<organism evidence="2">
    <name type="scientific">marine metagenome</name>
    <dbReference type="NCBI Taxonomy" id="408172"/>
    <lineage>
        <taxon>unclassified sequences</taxon>
        <taxon>metagenomes</taxon>
        <taxon>ecological metagenomes</taxon>
    </lineage>
</organism>
<sequence>VLSALALSFFIVTKAEALTPTMTGFARISVPLIAHLETGTSPKEQQEGERRDPPPVNDPASGPVLSAFGGSVFSGKSAFQTGGAIAYFFGPKASVGLEAEASMIFGPGGRIAQVMGSFIVQAGARTSKFVPYIALGGGFLQASTKFPDAKTAIFEELGINPEPTRESAPFVQIGGGLRFYIKRNLAARADVRVARAKLDLDGVKLIDSLFRMRRVVGMLSWEF</sequence>
<protein>
    <recommendedName>
        <fullName evidence="3">Outer membrane protein beta-barrel domain-containing protein</fullName>
    </recommendedName>
</protein>
<reference evidence="2" key="1">
    <citation type="submission" date="2018-05" db="EMBL/GenBank/DDBJ databases">
        <authorList>
            <person name="Lanie J.A."/>
            <person name="Ng W.-L."/>
            <person name="Kazmierczak K.M."/>
            <person name="Andrzejewski T.M."/>
            <person name="Davidsen T.M."/>
            <person name="Wayne K.J."/>
            <person name="Tettelin H."/>
            <person name="Glass J.I."/>
            <person name="Rusch D."/>
            <person name="Podicherti R."/>
            <person name="Tsui H.-C.T."/>
            <person name="Winkler M.E."/>
        </authorList>
    </citation>
    <scope>NUCLEOTIDE SEQUENCE</scope>
</reference>
<proteinExistence type="predicted"/>
<feature type="compositionally biased region" description="Basic and acidic residues" evidence="1">
    <location>
        <begin position="44"/>
        <end position="53"/>
    </location>
</feature>
<evidence type="ECO:0000256" key="1">
    <source>
        <dbReference type="SAM" id="MobiDB-lite"/>
    </source>
</evidence>
<dbReference type="Gene3D" id="2.40.160.20">
    <property type="match status" value="1"/>
</dbReference>
<evidence type="ECO:0008006" key="3">
    <source>
        <dbReference type="Google" id="ProtNLM"/>
    </source>
</evidence>
<dbReference type="EMBL" id="UINC01007547">
    <property type="protein sequence ID" value="SVA33940.1"/>
    <property type="molecule type" value="Genomic_DNA"/>
</dbReference>
<accession>A0A381V0Q3</accession>
<dbReference type="InterPro" id="IPR011250">
    <property type="entry name" value="OMP/PagP_B-barrel"/>
</dbReference>
<dbReference type="SUPFAM" id="SSF56925">
    <property type="entry name" value="OMPA-like"/>
    <property type="match status" value="1"/>
</dbReference>
<evidence type="ECO:0000313" key="2">
    <source>
        <dbReference type="EMBL" id="SVA33940.1"/>
    </source>
</evidence>
<gene>
    <name evidence="2" type="ORF">METZ01_LOCUS86794</name>
</gene>
<feature type="non-terminal residue" evidence="2">
    <location>
        <position position="1"/>
    </location>
</feature>
<feature type="region of interest" description="Disordered" evidence="1">
    <location>
        <begin position="38"/>
        <end position="61"/>
    </location>
</feature>
<name>A0A381V0Q3_9ZZZZ</name>
<dbReference type="AlphaFoldDB" id="A0A381V0Q3"/>